<dbReference type="AlphaFoldDB" id="A0A0S7WVT4"/>
<organism evidence="2 3">
    <name type="scientific">candidate division TA06 bacterium DG_24</name>
    <dbReference type="NCBI Taxonomy" id="1703770"/>
    <lineage>
        <taxon>Bacteria</taxon>
        <taxon>Bacteria division TA06</taxon>
    </lineage>
</organism>
<protein>
    <submittedName>
        <fullName evidence="2">Uncharacterized protein</fullName>
    </submittedName>
</protein>
<feature type="region of interest" description="Disordered" evidence="1">
    <location>
        <begin position="1"/>
        <end position="62"/>
    </location>
</feature>
<proteinExistence type="predicted"/>
<evidence type="ECO:0000313" key="3">
    <source>
        <dbReference type="Proteomes" id="UP000052008"/>
    </source>
</evidence>
<feature type="compositionally biased region" description="Basic residues" evidence="1">
    <location>
        <begin position="16"/>
        <end position="25"/>
    </location>
</feature>
<name>A0A0S7WVT4_UNCT6</name>
<evidence type="ECO:0000313" key="2">
    <source>
        <dbReference type="EMBL" id="KPJ54025.1"/>
    </source>
</evidence>
<sequence>MQRSRPPSGSAACSRRGCRPRRGLPIRRPQPPQKRVSGEYWRAVPNPERPPSCTAPDMHRRR</sequence>
<evidence type="ECO:0000256" key="1">
    <source>
        <dbReference type="SAM" id="MobiDB-lite"/>
    </source>
</evidence>
<gene>
    <name evidence="2" type="ORF">AMJ39_02295</name>
</gene>
<accession>A0A0S7WVT4</accession>
<dbReference type="EMBL" id="LIZS01000008">
    <property type="protein sequence ID" value="KPJ54025.1"/>
    <property type="molecule type" value="Genomic_DNA"/>
</dbReference>
<dbReference type="Proteomes" id="UP000052008">
    <property type="component" value="Unassembled WGS sequence"/>
</dbReference>
<comment type="caution">
    <text evidence="2">The sequence shown here is derived from an EMBL/GenBank/DDBJ whole genome shotgun (WGS) entry which is preliminary data.</text>
</comment>
<reference evidence="2 3" key="1">
    <citation type="journal article" date="2015" name="Microbiome">
        <title>Genomic resolution of linkages in carbon, nitrogen, and sulfur cycling among widespread estuary sediment bacteria.</title>
        <authorList>
            <person name="Baker B.J."/>
            <person name="Lazar C.S."/>
            <person name="Teske A.P."/>
            <person name="Dick G.J."/>
        </authorList>
    </citation>
    <scope>NUCLEOTIDE SEQUENCE [LARGE SCALE GENOMIC DNA]</scope>
    <source>
        <strain evidence="2">DG_24</strain>
    </source>
</reference>